<feature type="chain" id="PRO_5008001528" description="Lipoprotein" evidence="2">
    <location>
        <begin position="24"/>
        <end position="253"/>
    </location>
</feature>
<dbReference type="PROSITE" id="PS51257">
    <property type="entry name" value="PROKAR_LIPOPROTEIN"/>
    <property type="match status" value="1"/>
</dbReference>
<dbReference type="AlphaFoldDB" id="A0A172U1E2"/>
<keyword evidence="4" id="KW-1185">Reference proteome</keyword>
<accession>A0A172U1E2</accession>
<keyword evidence="2" id="KW-0732">Signal</keyword>
<name>A0A172U1E2_9BACT</name>
<reference evidence="3 4" key="2">
    <citation type="journal article" date="2016" name="Int. J. Syst. Evol. Microbiol.">
        <title>Flavisolibacter tropicus sp. nov., isolated from tropical soil.</title>
        <authorList>
            <person name="Lee J.J."/>
            <person name="Kang M.S."/>
            <person name="Kim G.S."/>
            <person name="Lee C.S."/>
            <person name="Lim S."/>
            <person name="Lee J."/>
            <person name="Roh S.H."/>
            <person name="Kang H."/>
            <person name="Ha J.M."/>
            <person name="Bae S."/>
            <person name="Jung H.Y."/>
            <person name="Kim M.K."/>
        </authorList>
    </citation>
    <scope>NUCLEOTIDE SEQUENCE [LARGE SCALE GENOMIC DNA]</scope>
    <source>
        <strain evidence="3 4">LCS9</strain>
    </source>
</reference>
<evidence type="ECO:0000256" key="1">
    <source>
        <dbReference type="SAM" id="MobiDB-lite"/>
    </source>
</evidence>
<organism evidence="3 4">
    <name type="scientific">Flavisolibacter tropicus</name>
    <dbReference type="NCBI Taxonomy" id="1492898"/>
    <lineage>
        <taxon>Bacteria</taxon>
        <taxon>Pseudomonadati</taxon>
        <taxon>Bacteroidota</taxon>
        <taxon>Chitinophagia</taxon>
        <taxon>Chitinophagales</taxon>
        <taxon>Chitinophagaceae</taxon>
        <taxon>Flavisolibacter</taxon>
    </lineage>
</organism>
<sequence length="253" mass="28183">MKPSPFLSKPFWVAALLFLSACGGNEQKTNTETTSGDTNTSTETTTTTTTTEAPMASTTITSPQTVLVAHQKTNDFAKWKMFYDSRDSNRMANGIHNYVIGRGVMDTSQVFVAMRADDAAKAKSYAKDPSRKVSMQKMGITAVPTFEVYTLTFQDTARISSDIRSMTTFSVKSWSTWQQNFEMGNQDRMQNGLTTRAYGHMADDSSKVVVVVAVADTAKARMFWSSDSLKVRMARSGVIGQPKRFLYRVVQRY</sequence>
<feature type="region of interest" description="Disordered" evidence="1">
    <location>
        <begin position="28"/>
        <end position="54"/>
    </location>
</feature>
<feature type="compositionally biased region" description="Low complexity" evidence="1">
    <location>
        <begin position="30"/>
        <end position="54"/>
    </location>
</feature>
<evidence type="ECO:0008006" key="5">
    <source>
        <dbReference type="Google" id="ProtNLM"/>
    </source>
</evidence>
<reference evidence="4" key="1">
    <citation type="submission" date="2015-01" db="EMBL/GenBank/DDBJ databases">
        <title>Flavisolibacter sp./LCS9/ whole genome sequencing.</title>
        <authorList>
            <person name="Kim M.K."/>
            <person name="Srinivasan S."/>
            <person name="Lee J.-J."/>
        </authorList>
    </citation>
    <scope>NUCLEOTIDE SEQUENCE [LARGE SCALE GENOMIC DNA]</scope>
    <source>
        <strain evidence="4">LCS9</strain>
    </source>
</reference>
<dbReference type="Proteomes" id="UP000077177">
    <property type="component" value="Chromosome"/>
</dbReference>
<evidence type="ECO:0000313" key="4">
    <source>
        <dbReference type="Proteomes" id="UP000077177"/>
    </source>
</evidence>
<evidence type="ECO:0000313" key="3">
    <source>
        <dbReference type="EMBL" id="ANE53169.1"/>
    </source>
</evidence>
<feature type="signal peptide" evidence="2">
    <location>
        <begin position="1"/>
        <end position="23"/>
    </location>
</feature>
<dbReference type="PATRIC" id="fig|1492898.3.peg.5332"/>
<evidence type="ECO:0000256" key="2">
    <source>
        <dbReference type="SAM" id="SignalP"/>
    </source>
</evidence>
<dbReference type="KEGG" id="fla:SY85_24545"/>
<protein>
    <recommendedName>
        <fullName evidence="5">Lipoprotein</fullName>
    </recommendedName>
</protein>
<dbReference type="EMBL" id="CP011390">
    <property type="protein sequence ID" value="ANE53169.1"/>
    <property type="molecule type" value="Genomic_DNA"/>
</dbReference>
<dbReference type="OrthoDB" id="1329448at2"/>
<gene>
    <name evidence="3" type="ORF">SY85_24545</name>
</gene>
<dbReference type="RefSeq" id="WP_066408968.1">
    <property type="nucleotide sequence ID" value="NZ_CP011390.1"/>
</dbReference>
<proteinExistence type="predicted"/>